<accession>M3HEZ9</accession>
<name>M3HEZ9_LEPIT</name>
<sequence>MISGVIFMHRNNKLTRVWRKGIHDSEKVEIRTLQIDFLNVGTLTNHDFTNNS</sequence>
<reference evidence="1 2" key="1">
    <citation type="submission" date="2013-02" db="EMBL/GenBank/DDBJ databases">
        <authorList>
            <person name="Harkins D.M."/>
            <person name="Durkin A.S."/>
            <person name="Brinkac L.M."/>
            <person name="Haft D.H."/>
            <person name="Selengut J.D."/>
            <person name="Sanka R."/>
            <person name="DePew J."/>
            <person name="Purushe J."/>
            <person name="Tulsiani S.M."/>
            <person name="Graham G.C."/>
            <person name="Burns M.-A."/>
            <person name="Dohnt M.F."/>
            <person name="Smythe L.D."/>
            <person name="McKay D.B."/>
            <person name="Craig S.B."/>
            <person name="Vinetz J.M."/>
            <person name="Sutton G.G."/>
            <person name="Nierman W.C."/>
            <person name="Fouts D.E."/>
        </authorList>
    </citation>
    <scope>NUCLEOTIDE SEQUENCE [LARGE SCALE GENOMIC DNA]</scope>
    <source>
        <strain evidence="1 2">LT2050</strain>
    </source>
</reference>
<dbReference type="EMBL" id="AFMD02000163">
    <property type="protein sequence ID" value="EMG22914.1"/>
    <property type="molecule type" value="Genomic_DNA"/>
</dbReference>
<evidence type="ECO:0000313" key="2">
    <source>
        <dbReference type="Proteomes" id="UP000011778"/>
    </source>
</evidence>
<proteinExistence type="predicted"/>
<dbReference type="Proteomes" id="UP000011778">
    <property type="component" value="Unassembled WGS sequence"/>
</dbReference>
<comment type="caution">
    <text evidence="1">The sequence shown here is derived from an EMBL/GenBank/DDBJ whole genome shotgun (WGS) entry which is preliminary data.</text>
</comment>
<protein>
    <submittedName>
        <fullName evidence="1">Uncharacterized protein</fullName>
    </submittedName>
</protein>
<gene>
    <name evidence="1" type="ORF">LEP1GSC150_4229</name>
</gene>
<dbReference type="AlphaFoldDB" id="M3HEZ9"/>
<organism evidence="1 2">
    <name type="scientific">Leptospira interrogans serovar Copenhageni str. LT2050</name>
    <dbReference type="NCBI Taxonomy" id="1001598"/>
    <lineage>
        <taxon>Bacteria</taxon>
        <taxon>Pseudomonadati</taxon>
        <taxon>Spirochaetota</taxon>
        <taxon>Spirochaetia</taxon>
        <taxon>Leptospirales</taxon>
        <taxon>Leptospiraceae</taxon>
        <taxon>Leptospira</taxon>
    </lineage>
</organism>
<evidence type="ECO:0000313" key="1">
    <source>
        <dbReference type="EMBL" id="EMG22914.1"/>
    </source>
</evidence>